<dbReference type="PANTHER" id="PTHR33393">
    <property type="entry name" value="POLYGLUTAMINE SYNTHESIS ACCESSORY PROTEIN RV0574C-RELATED"/>
    <property type="match status" value="1"/>
</dbReference>
<dbReference type="InterPro" id="IPR019079">
    <property type="entry name" value="Capsule_synth_CapA"/>
</dbReference>
<name>A0A198A501_9BACL</name>
<proteinExistence type="inferred from homology"/>
<feature type="domain" description="Capsule synthesis protein CapA" evidence="2">
    <location>
        <begin position="67"/>
        <end position="313"/>
    </location>
</feature>
<dbReference type="PANTHER" id="PTHR33393:SF12">
    <property type="entry name" value="CAPSULE BIOSYNTHESIS PROTEIN CAPA"/>
    <property type="match status" value="1"/>
</dbReference>
<evidence type="ECO:0000313" key="3">
    <source>
        <dbReference type="EMBL" id="OAS16554.1"/>
    </source>
</evidence>
<organism evidence="3 4">
    <name type="scientific">Paenibacillus oryzisoli</name>
    <dbReference type="NCBI Taxonomy" id="1850517"/>
    <lineage>
        <taxon>Bacteria</taxon>
        <taxon>Bacillati</taxon>
        <taxon>Bacillota</taxon>
        <taxon>Bacilli</taxon>
        <taxon>Bacillales</taxon>
        <taxon>Paenibacillaceae</taxon>
        <taxon>Paenibacillus</taxon>
    </lineage>
</organism>
<dbReference type="STRING" id="1850517.A8708_20865"/>
<dbReference type="Proteomes" id="UP000078454">
    <property type="component" value="Unassembled WGS sequence"/>
</dbReference>
<gene>
    <name evidence="3" type="ORF">A8708_20865</name>
</gene>
<protein>
    <recommendedName>
        <fullName evidence="2">Capsule synthesis protein CapA domain-containing protein</fullName>
    </recommendedName>
</protein>
<comment type="caution">
    <text evidence="3">The sequence shown here is derived from an EMBL/GenBank/DDBJ whole genome shotgun (WGS) entry which is preliminary data.</text>
</comment>
<dbReference type="InterPro" id="IPR052169">
    <property type="entry name" value="CW_Biosynth-Accessory"/>
</dbReference>
<reference evidence="3 4" key="1">
    <citation type="submission" date="2016-05" db="EMBL/GenBank/DDBJ databases">
        <title>Paenibacillus sp. 1ZS3-15 nov., isolated from the rhizosphere soil.</title>
        <authorList>
            <person name="Zhang X.X."/>
            <person name="Zhang J."/>
        </authorList>
    </citation>
    <scope>NUCLEOTIDE SEQUENCE [LARGE SCALE GENOMIC DNA]</scope>
    <source>
        <strain evidence="3 4">1ZS3-15</strain>
    </source>
</reference>
<accession>A0A198A501</accession>
<dbReference type="SUPFAM" id="SSF56300">
    <property type="entry name" value="Metallo-dependent phosphatases"/>
    <property type="match status" value="1"/>
</dbReference>
<dbReference type="Pfam" id="PF09587">
    <property type="entry name" value="PGA_cap"/>
    <property type="match status" value="1"/>
</dbReference>
<evidence type="ECO:0000259" key="2">
    <source>
        <dbReference type="SMART" id="SM00854"/>
    </source>
</evidence>
<evidence type="ECO:0000313" key="4">
    <source>
        <dbReference type="Proteomes" id="UP000078454"/>
    </source>
</evidence>
<dbReference type="SMART" id="SM00854">
    <property type="entry name" value="PGA_cap"/>
    <property type="match status" value="1"/>
</dbReference>
<keyword evidence="4" id="KW-1185">Reference proteome</keyword>
<comment type="similarity">
    <text evidence="1">Belongs to the CapA family.</text>
</comment>
<evidence type="ECO:0000256" key="1">
    <source>
        <dbReference type="ARBA" id="ARBA00005662"/>
    </source>
</evidence>
<dbReference type="EMBL" id="LYPB01000076">
    <property type="protein sequence ID" value="OAS16554.1"/>
    <property type="molecule type" value="Genomic_DNA"/>
</dbReference>
<dbReference type="Gene3D" id="3.60.21.10">
    <property type="match status" value="1"/>
</dbReference>
<dbReference type="AlphaFoldDB" id="A0A198A501"/>
<dbReference type="InterPro" id="IPR029052">
    <property type="entry name" value="Metallo-depent_PP-like"/>
</dbReference>
<dbReference type="CDD" id="cd07381">
    <property type="entry name" value="MPP_CapA"/>
    <property type="match status" value="1"/>
</dbReference>
<sequence length="399" mass="44577">MAALVSTCLLASGCLGSTSTPKEDTRIEAKQIAPLVQEGSTPRQSFPPYPLTSKMQEEAETKTTRVKLAAIGDILIHDKVYIDAKQKDGTYNFDRIFACVTNELQAPDILVANQETMIGGKELRLSSYPSFNSPHEIGDALKLAGVDIVTVANNHALDRGEKVIQSALTYWDTLGIPYTGSFKSQNDRDRIRTVTKNEITFSFLSYTYGTNGIPTPKGKPFLINRIDDSQIRTDVEQAKRLSDVIVVALHWGNEYQRFPDVNQTSLARKLADMGVHIIIGNHPHVLQPPAWIEGKQGHRTFVVYSLGNFLSAQINLYKQIGGMATIDVVKTTNKETKKIELLMPGFLPTYTHSLQGRHFQIISMDRLTNEQLIHANSHYESIKKHMRTNIPELHIMTSS</sequence>